<feature type="domain" description="Enoyl reductase (ER)" evidence="6">
    <location>
        <begin position="19"/>
        <end position="364"/>
    </location>
</feature>
<evidence type="ECO:0000313" key="7">
    <source>
        <dbReference type="EMBL" id="KAK7742607.1"/>
    </source>
</evidence>
<evidence type="ECO:0000256" key="4">
    <source>
        <dbReference type="ARBA" id="ARBA00022857"/>
    </source>
</evidence>
<dbReference type="Proteomes" id="UP001430848">
    <property type="component" value="Unassembled WGS sequence"/>
</dbReference>
<dbReference type="SMART" id="SM00829">
    <property type="entry name" value="PKS_ER"/>
    <property type="match status" value="1"/>
</dbReference>
<dbReference type="InterPro" id="IPR011032">
    <property type="entry name" value="GroES-like_sf"/>
</dbReference>
<evidence type="ECO:0000256" key="2">
    <source>
        <dbReference type="ARBA" id="ARBA00011245"/>
    </source>
</evidence>
<dbReference type="PANTHER" id="PTHR45348">
    <property type="entry name" value="HYPOTHETICAL OXIDOREDUCTASE (EUROFUNG)"/>
    <property type="match status" value="1"/>
</dbReference>
<name>A0ABR1PQJ5_DIAER</name>
<dbReference type="EMBL" id="JAKNSF020000001">
    <property type="protein sequence ID" value="KAK7742607.1"/>
    <property type="molecule type" value="Genomic_DNA"/>
</dbReference>
<keyword evidence="4" id="KW-0521">NADP</keyword>
<dbReference type="Pfam" id="PF00107">
    <property type="entry name" value="ADH_zinc_N"/>
    <property type="match status" value="1"/>
</dbReference>
<evidence type="ECO:0000259" key="6">
    <source>
        <dbReference type="SMART" id="SM00829"/>
    </source>
</evidence>
<comment type="caution">
    <text evidence="7">The sequence shown here is derived from an EMBL/GenBank/DDBJ whole genome shotgun (WGS) entry which is preliminary data.</text>
</comment>
<dbReference type="SUPFAM" id="SSF51735">
    <property type="entry name" value="NAD(P)-binding Rossmann-fold domains"/>
    <property type="match status" value="1"/>
</dbReference>
<reference evidence="7 8" key="1">
    <citation type="submission" date="2024-02" db="EMBL/GenBank/DDBJ databases">
        <title>De novo assembly and annotation of 12 fungi associated with fruit tree decline syndrome in Ontario, Canada.</title>
        <authorList>
            <person name="Sulman M."/>
            <person name="Ellouze W."/>
            <person name="Ilyukhin E."/>
        </authorList>
    </citation>
    <scope>NUCLEOTIDE SEQUENCE [LARGE SCALE GENOMIC DNA]</scope>
    <source>
        <strain evidence="7 8">M169</strain>
    </source>
</reference>
<evidence type="ECO:0000256" key="5">
    <source>
        <dbReference type="ARBA" id="ARBA00023002"/>
    </source>
</evidence>
<dbReference type="Gene3D" id="3.90.180.10">
    <property type="entry name" value="Medium-chain alcohol dehydrogenases, catalytic domain"/>
    <property type="match status" value="1"/>
</dbReference>
<evidence type="ECO:0000256" key="1">
    <source>
        <dbReference type="ARBA" id="ARBA00008072"/>
    </source>
</evidence>
<dbReference type="InterPro" id="IPR047122">
    <property type="entry name" value="Trans-enoyl_RdTase-like"/>
</dbReference>
<dbReference type="Pfam" id="PF08240">
    <property type="entry name" value="ADH_N"/>
    <property type="match status" value="1"/>
</dbReference>
<dbReference type="SUPFAM" id="SSF50129">
    <property type="entry name" value="GroES-like"/>
    <property type="match status" value="1"/>
</dbReference>
<proteinExistence type="inferred from homology"/>
<protein>
    <submittedName>
        <fullName evidence="7">Secondary metabolism biosynthetic enzyme</fullName>
    </submittedName>
</protein>
<dbReference type="CDD" id="cd08249">
    <property type="entry name" value="enoyl_reductase_like"/>
    <property type="match status" value="1"/>
</dbReference>
<comment type="subunit">
    <text evidence="2">Monomer.</text>
</comment>
<dbReference type="InterPro" id="IPR036291">
    <property type="entry name" value="NAD(P)-bd_dom_sf"/>
</dbReference>
<keyword evidence="3" id="KW-0547">Nucleotide-binding</keyword>
<evidence type="ECO:0000313" key="8">
    <source>
        <dbReference type="Proteomes" id="UP001430848"/>
    </source>
</evidence>
<dbReference type="Gene3D" id="3.40.50.720">
    <property type="entry name" value="NAD(P)-binding Rossmann-like Domain"/>
    <property type="match status" value="1"/>
</dbReference>
<dbReference type="InterPro" id="IPR013154">
    <property type="entry name" value="ADH-like_N"/>
</dbReference>
<comment type="similarity">
    <text evidence="1">Belongs to the zinc-containing alcohol dehydrogenase family.</text>
</comment>
<dbReference type="PANTHER" id="PTHR45348:SF1">
    <property type="entry name" value="TRANS-ENOYL REDUCTASE STHE"/>
    <property type="match status" value="1"/>
</dbReference>
<gene>
    <name evidence="7" type="ORF">SLS63_000171</name>
</gene>
<organism evidence="7 8">
    <name type="scientific">Diaporthe eres</name>
    <name type="common">Phomopsis oblonga</name>
    <dbReference type="NCBI Taxonomy" id="83184"/>
    <lineage>
        <taxon>Eukaryota</taxon>
        <taxon>Fungi</taxon>
        <taxon>Dikarya</taxon>
        <taxon>Ascomycota</taxon>
        <taxon>Pezizomycotina</taxon>
        <taxon>Sordariomycetes</taxon>
        <taxon>Sordariomycetidae</taxon>
        <taxon>Diaporthales</taxon>
        <taxon>Diaporthaceae</taxon>
        <taxon>Diaporthe</taxon>
        <taxon>Diaporthe eres species complex</taxon>
    </lineage>
</organism>
<keyword evidence="5" id="KW-0560">Oxidoreductase</keyword>
<accession>A0ABR1PQJ5</accession>
<dbReference type="InterPro" id="IPR020843">
    <property type="entry name" value="ER"/>
</dbReference>
<evidence type="ECO:0000256" key="3">
    <source>
        <dbReference type="ARBA" id="ARBA00022741"/>
    </source>
</evidence>
<sequence length="369" mass="39255">MAPKTQTALVIQRDSSENGLPLAVSHSAPIPGLASPHHVLVRVLTVALNPNDHKMMRHFPMEGNTAGCDFCGIVDVAGESSTCAVGTRVCGAAFPYKPGDTGGSFAQYLAVDSRLLVRVPESWDDLQGAAFGGVGWSTLSMAFSDSEALALSGTPDSPVEKKQPVLVYGAATATGTLACQLLNLSGYDVVAVTSKASKPLADEYGASCVALYNHPSQPLLDQIRGLTKGGSIRLALDCITDAESSSICFQALARTGGRYACLEQCPEEWRTRRAVKVKEVMGFEVLGVDVDLGPDTTYSRRASTRLHQIGGTWARAMEKLVQDGLVKPHPLAEVADASRPWWEAVVEGLGRLQRGEVRGQKLVVRIAVP</sequence>
<keyword evidence="8" id="KW-1185">Reference proteome</keyword>
<dbReference type="InterPro" id="IPR013149">
    <property type="entry name" value="ADH-like_C"/>
</dbReference>